<evidence type="ECO:0000259" key="1">
    <source>
        <dbReference type="Pfam" id="PF12146"/>
    </source>
</evidence>
<name>A0A8H7R2F7_9FUNG</name>
<dbReference type="OrthoDB" id="408373at2759"/>
<dbReference type="Pfam" id="PF12146">
    <property type="entry name" value="Hydrolase_4"/>
    <property type="match status" value="1"/>
</dbReference>
<protein>
    <recommendedName>
        <fullName evidence="1">Serine aminopeptidase S33 domain-containing protein</fullName>
    </recommendedName>
</protein>
<dbReference type="PANTHER" id="PTHR43798:SF33">
    <property type="entry name" value="HYDROLASE, PUTATIVE (AFU_ORTHOLOGUE AFUA_2G14860)-RELATED"/>
    <property type="match status" value="1"/>
</dbReference>
<dbReference type="Gene3D" id="3.40.50.1820">
    <property type="entry name" value="alpha/beta hydrolase"/>
    <property type="match status" value="1"/>
</dbReference>
<dbReference type="GO" id="GO:0016020">
    <property type="term" value="C:membrane"/>
    <property type="evidence" value="ECO:0007669"/>
    <property type="project" value="TreeGrafter"/>
</dbReference>
<evidence type="ECO:0000313" key="3">
    <source>
        <dbReference type="Proteomes" id="UP000603453"/>
    </source>
</evidence>
<dbReference type="Proteomes" id="UP000603453">
    <property type="component" value="Unassembled WGS sequence"/>
</dbReference>
<feature type="domain" description="Serine aminopeptidase S33" evidence="1">
    <location>
        <begin position="18"/>
        <end position="235"/>
    </location>
</feature>
<dbReference type="SUPFAM" id="SSF53474">
    <property type="entry name" value="alpha/beta-Hydrolases"/>
    <property type="match status" value="1"/>
</dbReference>
<proteinExistence type="predicted"/>
<keyword evidence="3" id="KW-1185">Reference proteome</keyword>
<dbReference type="InterPro" id="IPR050266">
    <property type="entry name" value="AB_hydrolase_sf"/>
</dbReference>
<sequence>MENNFEVLGLENNAQSPLIWLIHGAGGSLRHFDTVIPILTEAGYRVLVNDVRYHGLSQPLDGAEGPFEFTSVIQDMDSIMQKVKQKHYPDHDINLFLGGLSMGGIISLLFGSEHASKLESEKVKLQGIILLASGIPYLEVPRLGWDLFKTRQATPEMLEGARLAVMASAITEYGQKQAKLAMEQMSRHALYECFVAIAEMYPTPATPPNPYKLLTTVPMLLLIPDQDPYTRIEMEALHAVNQQEGVLSIIKTVENAGHLVTLDKGDQVGIEIREFCSSIL</sequence>
<gene>
    <name evidence="2" type="ORF">INT47_006255</name>
</gene>
<dbReference type="PANTHER" id="PTHR43798">
    <property type="entry name" value="MONOACYLGLYCEROL LIPASE"/>
    <property type="match status" value="1"/>
</dbReference>
<dbReference type="InterPro" id="IPR029058">
    <property type="entry name" value="AB_hydrolase_fold"/>
</dbReference>
<organism evidence="2 3">
    <name type="scientific">Mucor saturninus</name>
    <dbReference type="NCBI Taxonomy" id="64648"/>
    <lineage>
        <taxon>Eukaryota</taxon>
        <taxon>Fungi</taxon>
        <taxon>Fungi incertae sedis</taxon>
        <taxon>Mucoromycota</taxon>
        <taxon>Mucoromycotina</taxon>
        <taxon>Mucoromycetes</taxon>
        <taxon>Mucorales</taxon>
        <taxon>Mucorineae</taxon>
        <taxon>Mucoraceae</taxon>
        <taxon>Mucor</taxon>
    </lineage>
</organism>
<accession>A0A8H7R2F7</accession>
<reference evidence="2" key="1">
    <citation type="submission" date="2020-12" db="EMBL/GenBank/DDBJ databases">
        <title>Metabolic potential, ecology and presence of endohyphal bacteria is reflected in genomic diversity of Mucoromycotina.</title>
        <authorList>
            <person name="Muszewska A."/>
            <person name="Okrasinska A."/>
            <person name="Steczkiewicz K."/>
            <person name="Drgas O."/>
            <person name="Orlowska M."/>
            <person name="Perlinska-Lenart U."/>
            <person name="Aleksandrzak-Piekarczyk T."/>
            <person name="Szatraj K."/>
            <person name="Zielenkiewicz U."/>
            <person name="Pilsyk S."/>
            <person name="Malc E."/>
            <person name="Mieczkowski P."/>
            <person name="Kruszewska J.S."/>
            <person name="Biernat P."/>
            <person name="Pawlowska J."/>
        </authorList>
    </citation>
    <scope>NUCLEOTIDE SEQUENCE</scope>
    <source>
        <strain evidence="2">WA0000017839</strain>
    </source>
</reference>
<dbReference type="AlphaFoldDB" id="A0A8H7R2F7"/>
<dbReference type="EMBL" id="JAEPRD010000065">
    <property type="protein sequence ID" value="KAG2202063.1"/>
    <property type="molecule type" value="Genomic_DNA"/>
</dbReference>
<dbReference type="InterPro" id="IPR022742">
    <property type="entry name" value="Hydrolase_4"/>
</dbReference>
<comment type="caution">
    <text evidence="2">The sequence shown here is derived from an EMBL/GenBank/DDBJ whole genome shotgun (WGS) entry which is preliminary data.</text>
</comment>
<evidence type="ECO:0000313" key="2">
    <source>
        <dbReference type="EMBL" id="KAG2202063.1"/>
    </source>
</evidence>